<sequence length="215" mass="23107">MSDINKDNNIEGEIAHSNSSTTHISSVTQDQPKPETDPVNDVELGHQLTRTSTIQSVQKKMTTLLDNPIFSGFLLILAGVTIAFQAGCNATLNRYGGRAFSSVVSFSVGVACCLIFFAVDVTVGNTPLPNDRVRTAPWYAWIGGILGAYYVIINILTVPRLGAATVLSIFVCAQIIMACLIDHFALVGVAKRTYTVWRILASLGLVGCVVVIAKF</sequence>
<dbReference type="PANTHER" id="PTHR34821:SF2">
    <property type="entry name" value="INNER MEMBRANE PROTEIN YDCZ"/>
    <property type="match status" value="1"/>
</dbReference>
<feature type="region of interest" description="Disordered" evidence="1">
    <location>
        <begin position="1"/>
        <end position="43"/>
    </location>
</feature>
<name>A0A8H7QX06_9FUNG</name>
<dbReference type="EMBL" id="JAEPRC010000333">
    <property type="protein sequence ID" value="KAG2199887.1"/>
    <property type="molecule type" value="Genomic_DNA"/>
</dbReference>
<dbReference type="PANTHER" id="PTHR34821">
    <property type="entry name" value="INNER MEMBRANE PROTEIN YDCZ"/>
    <property type="match status" value="1"/>
</dbReference>
<feature type="transmembrane region" description="Helical" evidence="2">
    <location>
        <begin position="165"/>
        <end position="189"/>
    </location>
</feature>
<feature type="compositionally biased region" description="Polar residues" evidence="1">
    <location>
        <begin position="16"/>
        <end position="31"/>
    </location>
</feature>
<dbReference type="AlphaFoldDB" id="A0A8H7QX06"/>
<gene>
    <name evidence="3" type="ORF">INT46_009827</name>
</gene>
<proteinExistence type="predicted"/>
<dbReference type="Proteomes" id="UP000650833">
    <property type="component" value="Unassembled WGS sequence"/>
</dbReference>
<feature type="transmembrane region" description="Helical" evidence="2">
    <location>
        <begin position="195"/>
        <end position="213"/>
    </location>
</feature>
<dbReference type="OrthoDB" id="5559077at2759"/>
<feature type="transmembrane region" description="Helical" evidence="2">
    <location>
        <begin position="138"/>
        <end position="158"/>
    </location>
</feature>
<comment type="caution">
    <text evidence="3">The sequence shown here is derived from an EMBL/GenBank/DDBJ whole genome shotgun (WGS) entry which is preliminary data.</text>
</comment>
<evidence type="ECO:0000256" key="2">
    <source>
        <dbReference type="SAM" id="Phobius"/>
    </source>
</evidence>
<accession>A0A8H7QX06</accession>
<evidence type="ECO:0000256" key="1">
    <source>
        <dbReference type="SAM" id="MobiDB-lite"/>
    </source>
</evidence>
<evidence type="ECO:0000313" key="3">
    <source>
        <dbReference type="EMBL" id="KAG2199887.1"/>
    </source>
</evidence>
<keyword evidence="2" id="KW-0472">Membrane</keyword>
<organism evidence="3 4">
    <name type="scientific">Mucor plumbeus</name>
    <dbReference type="NCBI Taxonomy" id="97098"/>
    <lineage>
        <taxon>Eukaryota</taxon>
        <taxon>Fungi</taxon>
        <taxon>Fungi incertae sedis</taxon>
        <taxon>Mucoromycota</taxon>
        <taxon>Mucoromycotina</taxon>
        <taxon>Mucoromycetes</taxon>
        <taxon>Mucorales</taxon>
        <taxon>Mucorineae</taxon>
        <taxon>Mucoraceae</taxon>
        <taxon>Mucor</taxon>
    </lineage>
</organism>
<evidence type="ECO:0000313" key="4">
    <source>
        <dbReference type="Proteomes" id="UP000650833"/>
    </source>
</evidence>
<dbReference type="GO" id="GO:0005886">
    <property type="term" value="C:plasma membrane"/>
    <property type="evidence" value="ECO:0007669"/>
    <property type="project" value="TreeGrafter"/>
</dbReference>
<keyword evidence="2" id="KW-1133">Transmembrane helix</keyword>
<keyword evidence="4" id="KW-1185">Reference proteome</keyword>
<feature type="transmembrane region" description="Helical" evidence="2">
    <location>
        <begin position="69"/>
        <end position="87"/>
    </location>
</feature>
<keyword evidence="2" id="KW-0812">Transmembrane</keyword>
<dbReference type="InterPro" id="IPR006750">
    <property type="entry name" value="YdcZ"/>
</dbReference>
<dbReference type="Pfam" id="PF04657">
    <property type="entry name" value="DMT_YdcZ"/>
    <property type="match status" value="1"/>
</dbReference>
<feature type="transmembrane region" description="Helical" evidence="2">
    <location>
        <begin position="99"/>
        <end position="118"/>
    </location>
</feature>
<reference evidence="3" key="1">
    <citation type="submission" date="2020-12" db="EMBL/GenBank/DDBJ databases">
        <title>Metabolic potential, ecology and presence of endohyphal bacteria is reflected in genomic diversity of Mucoromycotina.</title>
        <authorList>
            <person name="Muszewska A."/>
            <person name="Okrasinska A."/>
            <person name="Steczkiewicz K."/>
            <person name="Drgas O."/>
            <person name="Orlowska M."/>
            <person name="Perlinska-Lenart U."/>
            <person name="Aleksandrzak-Piekarczyk T."/>
            <person name="Szatraj K."/>
            <person name="Zielenkiewicz U."/>
            <person name="Pilsyk S."/>
            <person name="Malc E."/>
            <person name="Mieczkowski P."/>
            <person name="Kruszewska J.S."/>
            <person name="Biernat P."/>
            <person name="Pawlowska J."/>
        </authorList>
    </citation>
    <scope>NUCLEOTIDE SEQUENCE</scope>
    <source>
        <strain evidence="3">CBS 226.32</strain>
    </source>
</reference>
<protein>
    <submittedName>
        <fullName evidence="3">Uncharacterized protein</fullName>
    </submittedName>
</protein>